<dbReference type="PANTHER" id="PTHR34365">
    <property type="entry name" value="ENOLASE (DUF1399)"/>
    <property type="match status" value="1"/>
</dbReference>
<dbReference type="Pfam" id="PF07173">
    <property type="entry name" value="GRDP-like"/>
    <property type="match status" value="1"/>
</dbReference>
<reference evidence="2 3" key="1">
    <citation type="submission" date="2022-05" db="EMBL/GenBank/DDBJ databases">
        <authorList>
            <consortium name="Genoscope - CEA"/>
            <person name="William W."/>
        </authorList>
    </citation>
    <scope>NUCLEOTIDE SEQUENCE [LARGE SCALE GENOMIC DNA]</scope>
</reference>
<evidence type="ECO:0000313" key="2">
    <source>
        <dbReference type="EMBL" id="CAH3032123.1"/>
    </source>
</evidence>
<dbReference type="PANTHER" id="PTHR34365:SF7">
    <property type="entry name" value="GLYCINE-RICH DOMAIN-CONTAINING PROTEIN 1"/>
    <property type="match status" value="1"/>
</dbReference>
<proteinExistence type="predicted"/>
<organism evidence="2 3">
    <name type="scientific">Porites evermanni</name>
    <dbReference type="NCBI Taxonomy" id="104178"/>
    <lineage>
        <taxon>Eukaryota</taxon>
        <taxon>Metazoa</taxon>
        <taxon>Cnidaria</taxon>
        <taxon>Anthozoa</taxon>
        <taxon>Hexacorallia</taxon>
        <taxon>Scleractinia</taxon>
        <taxon>Fungiina</taxon>
        <taxon>Poritidae</taxon>
        <taxon>Porites</taxon>
    </lineage>
</organism>
<keyword evidence="3" id="KW-1185">Reference proteome</keyword>
<comment type="caution">
    <text evidence="2">The sequence shown here is derived from an EMBL/GenBank/DDBJ whole genome shotgun (WGS) entry which is preliminary data.</text>
</comment>
<dbReference type="InterPro" id="IPR009836">
    <property type="entry name" value="GRDP-like"/>
</dbReference>
<dbReference type="Proteomes" id="UP001159427">
    <property type="component" value="Unassembled WGS sequence"/>
</dbReference>
<name>A0ABN8MMU8_9CNID</name>
<protein>
    <submittedName>
        <fullName evidence="2">Uncharacterized protein</fullName>
    </submittedName>
</protein>
<evidence type="ECO:0000256" key="1">
    <source>
        <dbReference type="SAM" id="MobiDB-lite"/>
    </source>
</evidence>
<sequence>MYRKPFCSRLDFDLVQAAKNVLDFLRQVDEYPADLYKGPFLKNAIRRYEVFWLPLAAKEGYGSRFLAAPLDIAWVWHVHMLAPYNYEQDCINCVSKIVDHAPLRGVHLENGLERAKSLWEKEYPDEPFDVDPSQSPDLSKFHKTKSKLQQYDLEEASYRQSKFYYQISLPHYKDTQFLEEAVERYEHHLHLTKENPGVFIVPCYDFDLIWHAHQLHPVNYNQSTTQFLGCLLHHHDAVKSCSPGSKLQDCEAETRKVWKAAGLQFTKSGAMRRGDPPDPLPPRPLWLYASFARCEYTVDVLQVETFNMGKRTFYIQLVGPEEQDILSHSFKGNRAVKDLNATPFIVDNDKRHTITALIYQRSLFFKREFVTKSSVSLLSSLEDTSVNDTTTRSVGILFGNDKVQYTAQVAIKIHPPNLKKYSFKVSVGTFSPQEHPSAYLRDPQLVLSPSDLSKKFLPCSVATQSVLDWRKRKAFEYRIVHSSAGLVSAVEIINLYQQVDASAHTINSASLPDKDAIRDANTCIVLDPNEGERAMLIRGQKDWAVCVAKWDHQIKPGFWPYRHYEDFVKIKVFKLYDKPSWCAVKKSAFGKFVIKMDRNTVIRLDLRKSKIFLSPQAQAIPEAIALALSVAVLHLLCMPYIAKRSMESSPSDQIRGTDRISPIFQTAGYLCHTVPTNTYIECASLEFRPPYRFDGNVSYDFDKDEVCYNCNAGPGQASEDSDDTNDTWESLAGGETDDDHKEVDGSLTHEGGCEGENIGYVGARGYCDKGVGSVCGAFGGYSGGDGQGSC</sequence>
<dbReference type="EMBL" id="CALNXI010000676">
    <property type="protein sequence ID" value="CAH3032123.1"/>
    <property type="molecule type" value="Genomic_DNA"/>
</dbReference>
<feature type="region of interest" description="Disordered" evidence="1">
    <location>
        <begin position="714"/>
        <end position="748"/>
    </location>
</feature>
<evidence type="ECO:0000313" key="3">
    <source>
        <dbReference type="Proteomes" id="UP001159427"/>
    </source>
</evidence>
<accession>A0ABN8MMU8</accession>
<gene>
    <name evidence="2" type="ORF">PEVE_00038954</name>
</gene>